<evidence type="ECO:0000313" key="3">
    <source>
        <dbReference type="Proteomes" id="UP001365405"/>
    </source>
</evidence>
<evidence type="ECO:0000313" key="2">
    <source>
        <dbReference type="EMBL" id="MEK8051302.1"/>
    </source>
</evidence>
<organism evidence="2 3">
    <name type="scientific">Pseudaquabacterium inlustre</name>
    <dbReference type="NCBI Taxonomy" id="2984192"/>
    <lineage>
        <taxon>Bacteria</taxon>
        <taxon>Pseudomonadati</taxon>
        <taxon>Pseudomonadota</taxon>
        <taxon>Betaproteobacteria</taxon>
        <taxon>Burkholderiales</taxon>
        <taxon>Sphaerotilaceae</taxon>
        <taxon>Pseudaquabacterium</taxon>
    </lineage>
</organism>
<reference evidence="2 3" key="1">
    <citation type="submission" date="2024-04" db="EMBL/GenBank/DDBJ databases">
        <title>Novel species of the genus Ideonella isolated from streams.</title>
        <authorList>
            <person name="Lu H."/>
        </authorList>
    </citation>
    <scope>NUCLEOTIDE SEQUENCE [LARGE SCALE GENOMIC DNA]</scope>
    <source>
        <strain evidence="2 3">DXS22W</strain>
    </source>
</reference>
<dbReference type="Proteomes" id="UP001365405">
    <property type="component" value="Unassembled WGS sequence"/>
</dbReference>
<feature type="chain" id="PRO_5046473903" evidence="1">
    <location>
        <begin position="37"/>
        <end position="168"/>
    </location>
</feature>
<name>A0ABU9CL40_9BURK</name>
<gene>
    <name evidence="2" type="ORF">AACH10_13710</name>
</gene>
<protein>
    <submittedName>
        <fullName evidence="2">Uncharacterized protein</fullName>
    </submittedName>
</protein>
<comment type="caution">
    <text evidence="2">The sequence shown here is derived from an EMBL/GenBank/DDBJ whole genome shotgun (WGS) entry which is preliminary data.</text>
</comment>
<proteinExistence type="predicted"/>
<sequence length="168" mass="18097">MTPDLTPLRPTHPRRPFSFRHPLALCAALLLGAAHAAGPAVTDLPFSQFFQQPIGPRGLQPTAALRAADGQRVRLVGYMVQQEHAQPGRFLLAPRPVSMSEHADGEADDLPPATVTVLLDAARADHLVPHRAGRIALVGRLSLGRVEDAEGRVSWVRLQLEAEPAAKP</sequence>
<keyword evidence="3" id="KW-1185">Reference proteome</keyword>
<accession>A0ABU9CL40</accession>
<dbReference type="RefSeq" id="WP_341410990.1">
    <property type="nucleotide sequence ID" value="NZ_JBBUTH010000007.1"/>
</dbReference>
<evidence type="ECO:0000256" key="1">
    <source>
        <dbReference type="SAM" id="SignalP"/>
    </source>
</evidence>
<keyword evidence="1" id="KW-0732">Signal</keyword>
<dbReference type="EMBL" id="JBBUTH010000007">
    <property type="protein sequence ID" value="MEK8051302.1"/>
    <property type="molecule type" value="Genomic_DNA"/>
</dbReference>
<feature type="signal peptide" evidence="1">
    <location>
        <begin position="1"/>
        <end position="36"/>
    </location>
</feature>